<evidence type="ECO:0000313" key="2">
    <source>
        <dbReference type="Proteomes" id="UP001156903"/>
    </source>
</evidence>
<gene>
    <name evidence="1" type="ORF">GCM10007935_02170</name>
</gene>
<dbReference type="CDD" id="cd03801">
    <property type="entry name" value="GT4_PimA-like"/>
    <property type="match status" value="1"/>
</dbReference>
<dbReference type="Pfam" id="PF13692">
    <property type="entry name" value="Glyco_trans_1_4"/>
    <property type="match status" value="1"/>
</dbReference>
<accession>A0ABQ6BXA9</accession>
<dbReference type="Gene3D" id="3.40.50.2000">
    <property type="entry name" value="Glycogen Phosphorylase B"/>
    <property type="match status" value="1"/>
</dbReference>
<keyword evidence="2" id="KW-1185">Reference proteome</keyword>
<proteinExistence type="predicted"/>
<dbReference type="EMBL" id="BSPB01000001">
    <property type="protein sequence ID" value="GLS12791.1"/>
    <property type="molecule type" value="Genomic_DNA"/>
</dbReference>
<dbReference type="Proteomes" id="UP001156903">
    <property type="component" value="Unassembled WGS sequence"/>
</dbReference>
<name>A0ABQ6BXA9_9BURK</name>
<evidence type="ECO:0008006" key="3">
    <source>
        <dbReference type="Google" id="ProtNLM"/>
    </source>
</evidence>
<comment type="caution">
    <text evidence="1">The sequence shown here is derived from an EMBL/GenBank/DDBJ whole genome shotgun (WGS) entry which is preliminary data.</text>
</comment>
<protein>
    <recommendedName>
        <fullName evidence="3">Glycosyl transferase family 1 domain-containing protein</fullName>
    </recommendedName>
</protein>
<sequence length="412" mass="43864">MDPPPTPAPSPAGCAQWVCGWDLGHNAAGRAHTLAELHAQAAPTGLMGCLDGATHAHLWEPIRDTALPLQALVVDDWSAFVRQARHFVEHHPCRLLHLSKPRGPNLVLGLLYKQRWSTTVLMDIDDEELSFVGDPTPTTLDGYVTTQGALPPWHELRGADWTRIAVGHARDFDAVTVSNPALQQRYGGLLLAHARDGSAGPADEANRQRSRAALGLPAGARVVLFFGTPRAHKGLLHTAHAMASLRCPNAVFTVVGEFPDPNLQAALLAVPGIRVHLLGNQPFGRTPAIVAAADACVLMQDLSYGPARWQMPAKISDALAMGVPVIASAAPALQPLVAAGALEVATPASLATVLDRLLLDPGRARDRGLAGRRYFDAHLSFAAQREPLDALLRQTVPRPLSPALQGLLAHLG</sequence>
<reference evidence="2" key="1">
    <citation type="journal article" date="2019" name="Int. J. Syst. Evol. Microbiol.">
        <title>The Global Catalogue of Microorganisms (GCM) 10K type strain sequencing project: providing services to taxonomists for standard genome sequencing and annotation.</title>
        <authorList>
            <consortium name="The Broad Institute Genomics Platform"/>
            <consortium name="The Broad Institute Genome Sequencing Center for Infectious Disease"/>
            <person name="Wu L."/>
            <person name="Ma J."/>
        </authorList>
    </citation>
    <scope>NUCLEOTIDE SEQUENCE [LARGE SCALE GENOMIC DNA]</scope>
    <source>
        <strain evidence="2">NBRC 109341</strain>
    </source>
</reference>
<organism evidence="1 2">
    <name type="scientific">Hydrogenophaga electricum</name>
    <dbReference type="NCBI Taxonomy" id="1230953"/>
    <lineage>
        <taxon>Bacteria</taxon>
        <taxon>Pseudomonadati</taxon>
        <taxon>Pseudomonadota</taxon>
        <taxon>Betaproteobacteria</taxon>
        <taxon>Burkholderiales</taxon>
        <taxon>Comamonadaceae</taxon>
        <taxon>Hydrogenophaga</taxon>
    </lineage>
</organism>
<dbReference type="SUPFAM" id="SSF53756">
    <property type="entry name" value="UDP-Glycosyltransferase/glycogen phosphorylase"/>
    <property type="match status" value="1"/>
</dbReference>
<evidence type="ECO:0000313" key="1">
    <source>
        <dbReference type="EMBL" id="GLS12791.1"/>
    </source>
</evidence>
<dbReference type="RefSeq" id="WP_284306280.1">
    <property type="nucleotide sequence ID" value="NZ_BSPB01000001.1"/>
</dbReference>